<evidence type="ECO:0000256" key="6">
    <source>
        <dbReference type="ARBA" id="ARBA00022989"/>
    </source>
</evidence>
<evidence type="ECO:0000259" key="11">
    <source>
        <dbReference type="PROSITE" id="PS50893"/>
    </source>
</evidence>
<dbReference type="InterPro" id="IPR050352">
    <property type="entry name" value="ABCG_transporters"/>
</dbReference>
<feature type="transmembrane region" description="Helical" evidence="9">
    <location>
        <begin position="811"/>
        <end position="831"/>
    </location>
</feature>
<dbReference type="SUPFAM" id="SSF52540">
    <property type="entry name" value="P-loop containing nucleoside triphosphate hydrolases"/>
    <property type="match status" value="1"/>
</dbReference>
<evidence type="ECO:0000313" key="12">
    <source>
        <dbReference type="EMBL" id="OIQ92695.1"/>
    </source>
</evidence>
<dbReference type="GO" id="GO:0005524">
    <property type="term" value="F:ATP binding"/>
    <property type="evidence" value="ECO:0007669"/>
    <property type="project" value="UniProtKB-KW"/>
</dbReference>
<dbReference type="GO" id="GO:0016020">
    <property type="term" value="C:membrane"/>
    <property type="evidence" value="ECO:0007669"/>
    <property type="project" value="UniProtKB-SubCell"/>
</dbReference>
<dbReference type="Gene3D" id="3.40.50.300">
    <property type="entry name" value="P-loop containing nucleotide triphosphate hydrolases"/>
    <property type="match status" value="1"/>
</dbReference>
<keyword evidence="2" id="KW-0813">Transport</keyword>
<sequence length="840" mass="88367">MTSEPTRLILRAAGVVRVLAPGGESTIGRAPTCDLSIPDPQVSRVHVRIAFESGTWVVRDPGSANGVHVNGYRLDAFSVDRPMVMVLGPPDTGVQIELALDPVTGPAASARTFTPAASYLVSSGPAPISSVPGMEPASAVSRPATVSDRLAADDPAPAGPGDSRSSAEFTVMRADLDREEHGGAVHEMTDLGLGRTVVGRFDLTGAGAATIGRDGSCAIVVTDVLASRVHAQVEVTADGPVLTDLSSSNGTFLNGRRVAQVWLADGDVVTIGNTDLVVSDGVLAARAAPLPHEARVRVEAVGLTIGGGKRLLDGVTLDLQVGSLTAIVGPSGAGKTTFSRILAGLNAPTDGSVTFGGHDMHRDYDLLRSRIGFVPQNDVVHDKLSVDRAMEFSARLRLPDASDAERETIVDRVLAELELTEHRGTRVDRLSGGQRKRVSTAIELLTGPELLVLDEPTSGLDPALDLTVMRMLRALADAGRVVVVVTHSLVYLRECCDNVLLLAPGGRTAYWGAVAALEDAYGNQSWAEIFAGVTRDPRGAAAGHLARHGAEPPVARPERADRGSLAREKSHVVRQTATLVHRQLLLIAADPALLVFLVVLPLVLGALALLVPGAAGFGRAAPDAATEPSQLLVLLILGACFMGAALSIRDLVGERNIYERERAVGLSPAAYLGAKLVTLCLATAMQSLLLVLVLRLGKPPPGHGVLVANGMVELVLVVWLTAWVSSMVGALVSALVRSGEQTMPLLVIIVMTQLVMTGGMIPVTGREGLSQVAALFPARWGYAAAASTIDLRSVVPLAQRDALWVHSTGQWWTDVAVLVLMLAGLSAGTWFRVRRRRVRR</sequence>
<dbReference type="PROSITE" id="PS50893">
    <property type="entry name" value="ABC_TRANSPORTER_2"/>
    <property type="match status" value="1"/>
</dbReference>
<keyword evidence="5 12" id="KW-0067">ATP-binding</keyword>
<evidence type="ECO:0000256" key="7">
    <source>
        <dbReference type="ARBA" id="ARBA00023136"/>
    </source>
</evidence>
<dbReference type="SUPFAM" id="SSF49879">
    <property type="entry name" value="SMAD/FHA domain"/>
    <property type="match status" value="2"/>
</dbReference>
<dbReference type="InterPro" id="IPR008984">
    <property type="entry name" value="SMAD_FHA_dom_sf"/>
</dbReference>
<feature type="transmembrane region" description="Helical" evidence="9">
    <location>
        <begin position="714"/>
        <end position="736"/>
    </location>
</feature>
<dbReference type="SMART" id="SM00382">
    <property type="entry name" value="AAA"/>
    <property type="match status" value="1"/>
</dbReference>
<feature type="domain" description="FHA" evidence="10">
    <location>
        <begin position="209"/>
        <end position="258"/>
    </location>
</feature>
<dbReference type="InterPro" id="IPR000253">
    <property type="entry name" value="FHA_dom"/>
</dbReference>
<feature type="transmembrane region" description="Helical" evidence="9">
    <location>
        <begin position="584"/>
        <end position="611"/>
    </location>
</feature>
<name>A0A1J5RL33_9ZZZZ</name>
<dbReference type="GO" id="GO:0140359">
    <property type="term" value="F:ABC-type transporter activity"/>
    <property type="evidence" value="ECO:0007669"/>
    <property type="project" value="InterPro"/>
</dbReference>
<feature type="transmembrane region" description="Helical" evidence="9">
    <location>
        <begin position="669"/>
        <end position="694"/>
    </location>
</feature>
<feature type="compositionally biased region" description="Low complexity" evidence="8">
    <location>
        <begin position="153"/>
        <end position="162"/>
    </location>
</feature>
<keyword evidence="3 9" id="KW-0812">Transmembrane</keyword>
<dbReference type="AlphaFoldDB" id="A0A1J5RL33"/>
<dbReference type="EMBL" id="MLJW01000225">
    <property type="protein sequence ID" value="OIQ92695.1"/>
    <property type="molecule type" value="Genomic_DNA"/>
</dbReference>
<protein>
    <submittedName>
        <fullName evidence="12">ABC transporter ATP-binding/permease protein</fullName>
        <ecNumber evidence="12">3.6.3.-</ecNumber>
    </submittedName>
</protein>
<evidence type="ECO:0000256" key="1">
    <source>
        <dbReference type="ARBA" id="ARBA00004141"/>
    </source>
</evidence>
<dbReference type="InterPro" id="IPR027417">
    <property type="entry name" value="P-loop_NTPase"/>
</dbReference>
<dbReference type="Gene3D" id="2.60.200.20">
    <property type="match status" value="2"/>
</dbReference>
<evidence type="ECO:0000256" key="4">
    <source>
        <dbReference type="ARBA" id="ARBA00022741"/>
    </source>
</evidence>
<dbReference type="PANTHER" id="PTHR48041:SF139">
    <property type="entry name" value="PROTEIN SCARLET"/>
    <property type="match status" value="1"/>
</dbReference>
<gene>
    <name evidence="12" type="ORF">GALL_253670</name>
</gene>
<evidence type="ECO:0000256" key="3">
    <source>
        <dbReference type="ARBA" id="ARBA00022692"/>
    </source>
</evidence>
<feature type="transmembrane region" description="Helical" evidence="9">
    <location>
        <begin position="743"/>
        <end position="761"/>
    </location>
</feature>
<feature type="transmembrane region" description="Helical" evidence="9">
    <location>
        <begin position="631"/>
        <end position="648"/>
    </location>
</feature>
<comment type="subcellular location">
    <subcellularLocation>
        <location evidence="1">Membrane</location>
        <topology evidence="1">Multi-pass membrane protein</topology>
    </subcellularLocation>
</comment>
<dbReference type="GO" id="GO:0016887">
    <property type="term" value="F:ATP hydrolysis activity"/>
    <property type="evidence" value="ECO:0007669"/>
    <property type="project" value="InterPro"/>
</dbReference>
<feature type="domain" description="ABC transporter" evidence="11">
    <location>
        <begin position="296"/>
        <end position="529"/>
    </location>
</feature>
<proteinExistence type="predicted"/>
<keyword evidence="4" id="KW-0547">Nucleotide-binding</keyword>
<evidence type="ECO:0000256" key="5">
    <source>
        <dbReference type="ARBA" id="ARBA00022840"/>
    </source>
</evidence>
<dbReference type="EC" id="3.6.3.-" evidence="12"/>
<feature type="domain" description="FHA" evidence="10">
    <location>
        <begin position="25"/>
        <end position="74"/>
    </location>
</feature>
<keyword evidence="7 9" id="KW-0472">Membrane</keyword>
<feature type="region of interest" description="Disordered" evidence="8">
    <location>
        <begin position="132"/>
        <end position="167"/>
    </location>
</feature>
<dbReference type="SMART" id="SM00240">
    <property type="entry name" value="FHA"/>
    <property type="match status" value="2"/>
</dbReference>
<dbReference type="Pfam" id="PF00005">
    <property type="entry name" value="ABC_tran"/>
    <property type="match status" value="1"/>
</dbReference>
<evidence type="ECO:0000259" key="10">
    <source>
        <dbReference type="PROSITE" id="PS50006"/>
    </source>
</evidence>
<dbReference type="Pfam" id="PF00498">
    <property type="entry name" value="FHA"/>
    <property type="match status" value="2"/>
</dbReference>
<dbReference type="Pfam" id="PF01061">
    <property type="entry name" value="ABC2_membrane"/>
    <property type="match status" value="1"/>
</dbReference>
<dbReference type="PANTHER" id="PTHR48041">
    <property type="entry name" value="ABC TRANSPORTER G FAMILY MEMBER 28"/>
    <property type="match status" value="1"/>
</dbReference>
<keyword evidence="12" id="KW-0378">Hydrolase</keyword>
<accession>A0A1J5RL33</accession>
<dbReference type="PROSITE" id="PS50006">
    <property type="entry name" value="FHA_DOMAIN"/>
    <property type="match status" value="2"/>
</dbReference>
<reference evidence="12" key="1">
    <citation type="submission" date="2016-10" db="EMBL/GenBank/DDBJ databases">
        <title>Sequence of Gallionella enrichment culture.</title>
        <authorList>
            <person name="Poehlein A."/>
            <person name="Muehling M."/>
            <person name="Daniel R."/>
        </authorList>
    </citation>
    <scope>NUCLEOTIDE SEQUENCE</scope>
</reference>
<evidence type="ECO:0000256" key="2">
    <source>
        <dbReference type="ARBA" id="ARBA00022448"/>
    </source>
</evidence>
<organism evidence="12">
    <name type="scientific">mine drainage metagenome</name>
    <dbReference type="NCBI Taxonomy" id="410659"/>
    <lineage>
        <taxon>unclassified sequences</taxon>
        <taxon>metagenomes</taxon>
        <taxon>ecological metagenomes</taxon>
    </lineage>
</organism>
<dbReference type="InterPro" id="IPR003439">
    <property type="entry name" value="ABC_transporter-like_ATP-bd"/>
</dbReference>
<dbReference type="CDD" id="cd00060">
    <property type="entry name" value="FHA"/>
    <property type="match status" value="1"/>
</dbReference>
<keyword evidence="6 9" id="KW-1133">Transmembrane helix</keyword>
<evidence type="ECO:0000256" key="9">
    <source>
        <dbReference type="SAM" id="Phobius"/>
    </source>
</evidence>
<dbReference type="InterPro" id="IPR013525">
    <property type="entry name" value="ABC2_TM"/>
</dbReference>
<dbReference type="InterPro" id="IPR003593">
    <property type="entry name" value="AAA+_ATPase"/>
</dbReference>
<evidence type="ECO:0000256" key="8">
    <source>
        <dbReference type="SAM" id="MobiDB-lite"/>
    </source>
</evidence>
<comment type="caution">
    <text evidence="12">The sequence shown here is derived from an EMBL/GenBank/DDBJ whole genome shotgun (WGS) entry which is preliminary data.</text>
</comment>